<evidence type="ECO:0000256" key="1">
    <source>
        <dbReference type="ARBA" id="ARBA00004651"/>
    </source>
</evidence>
<evidence type="ECO:0000259" key="7">
    <source>
        <dbReference type="Pfam" id="PF06271"/>
    </source>
</evidence>
<evidence type="ECO:0000256" key="6">
    <source>
        <dbReference type="SAM" id="Phobius"/>
    </source>
</evidence>
<accession>A0A1C3JVR1</accession>
<evidence type="ECO:0000256" key="5">
    <source>
        <dbReference type="ARBA" id="ARBA00023136"/>
    </source>
</evidence>
<reference evidence="8 11" key="1">
    <citation type="submission" date="2016-06" db="EMBL/GenBank/DDBJ databases">
        <authorList>
            <person name="Kjaerup R.B."/>
            <person name="Dalgaard T.S."/>
            <person name="Juul-Madsen H.R."/>
        </authorList>
    </citation>
    <scope>NUCLEOTIDE SEQUENCE [LARGE SCALE GENOMIC DNA]</scope>
    <source>
        <strain evidence="8 11">CECT 5115</strain>
    </source>
</reference>
<feature type="transmembrane region" description="Helical" evidence="6">
    <location>
        <begin position="48"/>
        <end position="68"/>
    </location>
</feature>
<feature type="transmembrane region" description="Helical" evidence="6">
    <location>
        <begin position="20"/>
        <end position="42"/>
    </location>
</feature>
<evidence type="ECO:0000256" key="3">
    <source>
        <dbReference type="ARBA" id="ARBA00022692"/>
    </source>
</evidence>
<reference evidence="9 10" key="2">
    <citation type="submission" date="2016-06" db="EMBL/GenBank/DDBJ databases">
        <authorList>
            <person name="Rodrigo-Torres L."/>
            <person name="Arahal D.R."/>
        </authorList>
    </citation>
    <scope>NUCLEOTIDE SEQUENCE [LARGE SCALE GENOMIC DNA]</scope>
    <source>
        <strain evidence="9 10">CECT 5116</strain>
    </source>
</reference>
<dbReference type="Proteomes" id="UP000092871">
    <property type="component" value="Unassembled WGS sequence"/>
</dbReference>
<dbReference type="Proteomes" id="UP000092840">
    <property type="component" value="Unassembled WGS sequence"/>
</dbReference>
<name>A0A1C3JVR1_9GAMM</name>
<dbReference type="InterPro" id="IPR010432">
    <property type="entry name" value="RDD"/>
</dbReference>
<keyword evidence="4 6" id="KW-1133">Transmembrane helix</keyword>
<dbReference type="OrthoDB" id="9787732at2"/>
<dbReference type="RefSeq" id="WP_067038576.1">
    <property type="nucleotide sequence ID" value="NZ_FLRA01000035.1"/>
</dbReference>
<evidence type="ECO:0000313" key="10">
    <source>
        <dbReference type="Proteomes" id="UP000092840"/>
    </source>
</evidence>
<feature type="transmembrane region" description="Helical" evidence="6">
    <location>
        <begin position="177"/>
        <end position="196"/>
    </location>
</feature>
<sequence length="315" mass="35381">MKEDRQHQWVAGFWRRLVAILIDIIIVAMIGFGLGLFVGDFYAQMGHWSSLVGFFLALMYFGIMNSAIAGGQTLGKRLVKICVVDGDNAPISLGRSLMRYLIVGVPFLLDQLLFMLVPAGSYLIYPVASIVFGGMLTTVYLFLFNRHTRQSLHDVVTKTYVVDLYAQKAPLESVWRLHFVVAAVLFLAASTLPYMISLVPQQDINESTLRVRSVLLQEANVVDVELNDGLASVAMSETDEQTISYIESRVYLGVNKVGDEAFANRLALTILEQYPEANQKDLIQIILTYGYDIGLGSKWHSEAYNFYPREMQRAE</sequence>
<dbReference type="EMBL" id="FLRB01000035">
    <property type="protein sequence ID" value="SBT22852.1"/>
    <property type="molecule type" value="Genomic_DNA"/>
</dbReference>
<proteinExistence type="predicted"/>
<evidence type="ECO:0000313" key="8">
    <source>
        <dbReference type="EMBL" id="SBT19324.1"/>
    </source>
</evidence>
<keyword evidence="5 6" id="KW-0472">Membrane</keyword>
<dbReference type="Pfam" id="PF06271">
    <property type="entry name" value="RDD"/>
    <property type="match status" value="1"/>
</dbReference>
<dbReference type="AlphaFoldDB" id="A0A1C3JVR1"/>
<dbReference type="PANTHER" id="PTHR36115">
    <property type="entry name" value="PROLINE-RICH ANTIGEN HOMOLOG-RELATED"/>
    <property type="match status" value="1"/>
</dbReference>
<feature type="transmembrane region" description="Helical" evidence="6">
    <location>
        <begin position="123"/>
        <end position="143"/>
    </location>
</feature>
<gene>
    <name evidence="8" type="ORF">MGA5115_03486</name>
    <name evidence="9" type="ORF">MGA5116_03482</name>
</gene>
<organism evidence="8 11">
    <name type="scientific">Marinomonas gallaica</name>
    <dbReference type="NCBI Taxonomy" id="1806667"/>
    <lineage>
        <taxon>Bacteria</taxon>
        <taxon>Pseudomonadati</taxon>
        <taxon>Pseudomonadota</taxon>
        <taxon>Gammaproteobacteria</taxon>
        <taxon>Oceanospirillales</taxon>
        <taxon>Oceanospirillaceae</taxon>
        <taxon>Marinomonas</taxon>
    </lineage>
</organism>
<keyword evidence="2" id="KW-1003">Cell membrane</keyword>
<dbReference type="EMBL" id="FLRA01000035">
    <property type="protein sequence ID" value="SBT19324.1"/>
    <property type="molecule type" value="Genomic_DNA"/>
</dbReference>
<evidence type="ECO:0000256" key="4">
    <source>
        <dbReference type="ARBA" id="ARBA00022989"/>
    </source>
</evidence>
<protein>
    <submittedName>
        <fullName evidence="8">RDD family protein</fullName>
    </submittedName>
</protein>
<evidence type="ECO:0000313" key="11">
    <source>
        <dbReference type="Proteomes" id="UP000092871"/>
    </source>
</evidence>
<dbReference type="GO" id="GO:0005886">
    <property type="term" value="C:plasma membrane"/>
    <property type="evidence" value="ECO:0007669"/>
    <property type="project" value="UniProtKB-SubCell"/>
</dbReference>
<evidence type="ECO:0000256" key="2">
    <source>
        <dbReference type="ARBA" id="ARBA00022475"/>
    </source>
</evidence>
<dbReference type="InterPro" id="IPR051791">
    <property type="entry name" value="Pra-immunoreactive"/>
</dbReference>
<keyword evidence="10" id="KW-1185">Reference proteome</keyword>
<feature type="transmembrane region" description="Helical" evidence="6">
    <location>
        <begin position="97"/>
        <end position="117"/>
    </location>
</feature>
<comment type="subcellular location">
    <subcellularLocation>
        <location evidence="1">Cell membrane</location>
        <topology evidence="1">Multi-pass membrane protein</topology>
    </subcellularLocation>
</comment>
<keyword evidence="3 6" id="KW-0812">Transmembrane</keyword>
<evidence type="ECO:0000313" key="9">
    <source>
        <dbReference type="EMBL" id="SBT22852.1"/>
    </source>
</evidence>
<dbReference type="PANTHER" id="PTHR36115:SF4">
    <property type="entry name" value="MEMBRANE PROTEIN"/>
    <property type="match status" value="1"/>
</dbReference>
<feature type="domain" description="RDD" evidence="7">
    <location>
        <begin position="10"/>
        <end position="157"/>
    </location>
</feature>